<organism evidence="1 2">
    <name type="scientific">Extremus antarcticus</name>
    <dbReference type="NCBI Taxonomy" id="702011"/>
    <lineage>
        <taxon>Eukaryota</taxon>
        <taxon>Fungi</taxon>
        <taxon>Dikarya</taxon>
        <taxon>Ascomycota</taxon>
        <taxon>Pezizomycotina</taxon>
        <taxon>Dothideomycetes</taxon>
        <taxon>Dothideomycetidae</taxon>
        <taxon>Mycosphaerellales</taxon>
        <taxon>Extremaceae</taxon>
        <taxon>Extremus</taxon>
    </lineage>
</organism>
<evidence type="ECO:0000313" key="2">
    <source>
        <dbReference type="Proteomes" id="UP001271007"/>
    </source>
</evidence>
<dbReference type="EMBL" id="JAWDJX010000008">
    <property type="protein sequence ID" value="KAK3055560.1"/>
    <property type="molecule type" value="Genomic_DNA"/>
</dbReference>
<sequence>MPESLQGDGFETFWEESLAILRHHSQHIRTSARAMVILVAMRGRITERRTGGNATLQQSSNPDEAAVMHGQFQNGTAFANLPPNMPGAAMDDIEEFDFDGISETWMDQCLTDLGWPGLVDEGLNG</sequence>
<evidence type="ECO:0000313" key="1">
    <source>
        <dbReference type="EMBL" id="KAK3055560.1"/>
    </source>
</evidence>
<accession>A0AAJ0DSI6</accession>
<comment type="caution">
    <text evidence="1">The sequence shown here is derived from an EMBL/GenBank/DDBJ whole genome shotgun (WGS) entry which is preliminary data.</text>
</comment>
<protein>
    <submittedName>
        <fullName evidence="1">Uncharacterized protein</fullName>
    </submittedName>
</protein>
<keyword evidence="2" id="KW-1185">Reference proteome</keyword>
<reference evidence="1" key="1">
    <citation type="submission" date="2023-04" db="EMBL/GenBank/DDBJ databases">
        <title>Black Yeasts Isolated from many extreme environments.</title>
        <authorList>
            <person name="Coleine C."/>
            <person name="Stajich J.E."/>
            <person name="Selbmann L."/>
        </authorList>
    </citation>
    <scope>NUCLEOTIDE SEQUENCE</scope>
    <source>
        <strain evidence="1">CCFEE 5312</strain>
    </source>
</reference>
<dbReference type="AlphaFoldDB" id="A0AAJ0DSI6"/>
<name>A0AAJ0DSI6_9PEZI</name>
<dbReference type="Proteomes" id="UP001271007">
    <property type="component" value="Unassembled WGS sequence"/>
</dbReference>
<proteinExistence type="predicted"/>
<gene>
    <name evidence="1" type="ORF">LTR09_003480</name>
</gene>